<evidence type="ECO:0000313" key="4">
    <source>
        <dbReference type="Proteomes" id="UP001161691"/>
    </source>
</evidence>
<evidence type="ECO:0000259" key="1">
    <source>
        <dbReference type="Pfam" id="PF13204"/>
    </source>
</evidence>
<dbReference type="InterPro" id="IPR032260">
    <property type="entry name" value="DUF5060"/>
</dbReference>
<name>A0ABT6TKK4_9BACL</name>
<dbReference type="Pfam" id="PF13204">
    <property type="entry name" value="Apiosidase"/>
    <property type="match status" value="1"/>
</dbReference>
<evidence type="ECO:0000313" key="3">
    <source>
        <dbReference type="EMBL" id="MDI4646362.1"/>
    </source>
</evidence>
<keyword evidence="4" id="KW-1185">Reference proteome</keyword>
<evidence type="ECO:0000259" key="2">
    <source>
        <dbReference type="Pfam" id="PF16586"/>
    </source>
</evidence>
<dbReference type="Proteomes" id="UP001161691">
    <property type="component" value="Unassembled WGS sequence"/>
</dbReference>
<dbReference type="InterPro" id="IPR013783">
    <property type="entry name" value="Ig-like_fold"/>
</dbReference>
<dbReference type="InterPro" id="IPR025277">
    <property type="entry name" value="Apiosidase-like_cat_dom"/>
</dbReference>
<dbReference type="Gene3D" id="2.60.40.10">
    <property type="entry name" value="Immunoglobulins"/>
    <property type="match status" value="1"/>
</dbReference>
<dbReference type="PANTHER" id="PTHR37836:SF2">
    <property type="entry name" value="DUF4038 DOMAIN-CONTAINING PROTEIN"/>
    <property type="match status" value="1"/>
</dbReference>
<reference evidence="3" key="1">
    <citation type="submission" date="2023-04" db="EMBL/GenBank/DDBJ databases">
        <title>Comparative genomic analysis of Cohnella hashimotonis sp. nov., isolated from the International Space Station.</title>
        <authorList>
            <person name="Venkateswaran K."/>
            <person name="Simpson A."/>
        </authorList>
    </citation>
    <scope>NUCLEOTIDE SEQUENCE</scope>
    <source>
        <strain evidence="3">F6_2S_P_1</strain>
    </source>
</reference>
<gene>
    <name evidence="3" type="ORF">KB449_15390</name>
</gene>
<protein>
    <submittedName>
        <fullName evidence="3">DUF5060 domain-containing protein</fullName>
    </submittedName>
</protein>
<dbReference type="Gene3D" id="3.20.20.80">
    <property type="entry name" value="Glycosidases"/>
    <property type="match status" value="1"/>
</dbReference>
<dbReference type="PANTHER" id="PTHR37836">
    <property type="entry name" value="LMO1036 PROTEIN"/>
    <property type="match status" value="1"/>
</dbReference>
<dbReference type="InterPro" id="IPR017853">
    <property type="entry name" value="GH"/>
</dbReference>
<accession>A0ABT6TKK4</accession>
<organism evidence="3 4">
    <name type="scientific">Cohnella hashimotonis</name>
    <dbReference type="NCBI Taxonomy" id="2826895"/>
    <lineage>
        <taxon>Bacteria</taxon>
        <taxon>Bacillati</taxon>
        <taxon>Bacillota</taxon>
        <taxon>Bacilli</taxon>
        <taxon>Bacillales</taxon>
        <taxon>Paenibacillaceae</taxon>
        <taxon>Cohnella</taxon>
    </lineage>
</organism>
<dbReference type="Pfam" id="PF16586">
    <property type="entry name" value="DUF5060"/>
    <property type="match status" value="1"/>
</dbReference>
<dbReference type="EMBL" id="JAGRPV010000001">
    <property type="protein sequence ID" value="MDI4646362.1"/>
    <property type="molecule type" value="Genomic_DNA"/>
</dbReference>
<comment type="caution">
    <text evidence="3">The sequence shown here is derived from an EMBL/GenBank/DDBJ whole genome shotgun (WGS) entry which is preliminary data.</text>
</comment>
<sequence length="501" mass="58156">MDYSPIVERWCAFEVALQSVEAFANPFLEVWLEATFQKEGKRKKVSGFYDGGSSWKVRFMPEEEGIYSFRLSSNLEAFNGLTGTFACTGAQEGNHGPVRVNGMHFNYADGTPFFAMGTTAYAWTYRPEAVRRQTLESFSRHGFNKIRMLVFPKYYRGGDNDVNVSYDPPVFPFAGASNAFDFQTLLPAYFQNFEERVKDLMKLGIEADVILFHPYDRWGIDRGMRQEDDVRYVKYLISRLAAYRNVWWSLANEYDIDETEDGKFCVGTDRKQWDLLGAYIYANDPYRHPISNHNFPLGYIYPDRHWLTHVSYQHPDTYTLMIELKNAYRKPVINDEYQYEGNIRDEWGNSDAQTTVLRHWLSALAGGYASHGEVFKTEGNDQDLFWSYGGILVGDSGSRLKFMKQIIESCPFQEMKRDPKNTDGHHYFALHKGIDEYLFFCRYDLPGKSFWFGPYDGSEPEYEAEIYDVWNCVAKEKKIVRKGSLLPISAWTAIRLKRIIG</sequence>
<proteinExistence type="predicted"/>
<feature type="domain" description="DUF5060" evidence="2">
    <location>
        <begin position="7"/>
        <end position="74"/>
    </location>
</feature>
<feature type="domain" description="Apiosidase-like catalytic" evidence="1">
    <location>
        <begin position="101"/>
        <end position="367"/>
    </location>
</feature>
<dbReference type="SUPFAM" id="SSF51445">
    <property type="entry name" value="(Trans)glycosidases"/>
    <property type="match status" value="1"/>
</dbReference>